<gene>
    <name evidence="5" type="ORF">MGAL_10B089552</name>
</gene>
<evidence type="ECO:0008006" key="7">
    <source>
        <dbReference type="Google" id="ProtNLM"/>
    </source>
</evidence>
<evidence type="ECO:0000256" key="2">
    <source>
        <dbReference type="ARBA" id="ARBA00022737"/>
    </source>
</evidence>
<dbReference type="Proteomes" id="UP000596742">
    <property type="component" value="Unassembled WGS sequence"/>
</dbReference>
<evidence type="ECO:0000256" key="4">
    <source>
        <dbReference type="PROSITE-ProRule" id="PRU00023"/>
    </source>
</evidence>
<sequence>MHFQRRNKKDRFVCSDLIDAITAQKYKLARIIIEGGADINWNVAGVTPLMEACLLPRNNEQKYQLILMLLKYGSDLGLRDNLGLTALHYAYLGGCQKVIKLLQERRRRKALQIVKENMHFKRRNKKDRFVCSDLIDAITAQKYKLARIIIEGGADINWNVAGVTPLMEACLLPRNKRREISVDFNVAEVWK</sequence>
<dbReference type="AlphaFoldDB" id="A0A8B6H3H5"/>
<evidence type="ECO:0000256" key="3">
    <source>
        <dbReference type="ARBA" id="ARBA00023043"/>
    </source>
</evidence>
<keyword evidence="3 4" id="KW-0040">ANK repeat</keyword>
<dbReference type="InterPro" id="IPR002110">
    <property type="entry name" value="Ankyrin_rpt"/>
</dbReference>
<keyword evidence="2" id="KW-0677">Repeat</keyword>
<protein>
    <recommendedName>
        <fullName evidence="7">ANK_REP_REGION domain-containing protein</fullName>
    </recommendedName>
</protein>
<keyword evidence="6" id="KW-1185">Reference proteome</keyword>
<dbReference type="EMBL" id="UYJE01009356">
    <property type="protein sequence ID" value="VDI72670.1"/>
    <property type="molecule type" value="Genomic_DNA"/>
</dbReference>
<evidence type="ECO:0000313" key="6">
    <source>
        <dbReference type="Proteomes" id="UP000596742"/>
    </source>
</evidence>
<dbReference type="Gene3D" id="1.25.40.20">
    <property type="entry name" value="Ankyrin repeat-containing domain"/>
    <property type="match status" value="1"/>
</dbReference>
<dbReference type="InterPro" id="IPR036770">
    <property type="entry name" value="Ankyrin_rpt-contain_sf"/>
</dbReference>
<comment type="caution">
    <text evidence="5">The sequence shown here is derived from an EMBL/GenBank/DDBJ whole genome shotgun (WGS) entry which is preliminary data.</text>
</comment>
<proteinExistence type="inferred from homology"/>
<dbReference type="SUPFAM" id="SSF48403">
    <property type="entry name" value="Ankyrin repeat"/>
    <property type="match status" value="1"/>
</dbReference>
<dbReference type="PANTHER" id="PTHR24156">
    <property type="entry name" value="ANK_REP_REGION DOMAIN-CONTAINING PROTEIN"/>
    <property type="match status" value="1"/>
</dbReference>
<dbReference type="InterPro" id="IPR042637">
    <property type="entry name" value="AN34A/B/C"/>
</dbReference>
<dbReference type="OrthoDB" id="366390at2759"/>
<dbReference type="Pfam" id="PF00023">
    <property type="entry name" value="Ank"/>
    <property type="match status" value="1"/>
</dbReference>
<dbReference type="PANTHER" id="PTHR24156:SF7">
    <property type="entry name" value="ANKYRIN REPEAT DOMAIN-CONTAINING PROTEIN 34B-LIKE"/>
    <property type="match status" value="1"/>
</dbReference>
<dbReference type="PROSITE" id="PS50088">
    <property type="entry name" value="ANK_REPEAT"/>
    <property type="match status" value="1"/>
</dbReference>
<dbReference type="SMART" id="SM00248">
    <property type="entry name" value="ANK"/>
    <property type="match status" value="4"/>
</dbReference>
<feature type="repeat" description="ANK" evidence="4">
    <location>
        <begin position="44"/>
        <end position="81"/>
    </location>
</feature>
<organism evidence="5 6">
    <name type="scientific">Mytilus galloprovincialis</name>
    <name type="common">Mediterranean mussel</name>
    <dbReference type="NCBI Taxonomy" id="29158"/>
    <lineage>
        <taxon>Eukaryota</taxon>
        <taxon>Metazoa</taxon>
        <taxon>Spiralia</taxon>
        <taxon>Lophotrochozoa</taxon>
        <taxon>Mollusca</taxon>
        <taxon>Bivalvia</taxon>
        <taxon>Autobranchia</taxon>
        <taxon>Pteriomorphia</taxon>
        <taxon>Mytilida</taxon>
        <taxon>Mytiloidea</taxon>
        <taxon>Mytilidae</taxon>
        <taxon>Mytilinae</taxon>
        <taxon>Mytilus</taxon>
    </lineage>
</organism>
<evidence type="ECO:0000313" key="5">
    <source>
        <dbReference type="EMBL" id="VDI72670.1"/>
    </source>
</evidence>
<evidence type="ECO:0000256" key="1">
    <source>
        <dbReference type="ARBA" id="ARBA00010029"/>
    </source>
</evidence>
<reference evidence="5" key="1">
    <citation type="submission" date="2018-11" db="EMBL/GenBank/DDBJ databases">
        <authorList>
            <person name="Alioto T."/>
            <person name="Alioto T."/>
        </authorList>
    </citation>
    <scope>NUCLEOTIDE SEQUENCE</scope>
</reference>
<name>A0A8B6H3H5_MYTGA</name>
<comment type="similarity">
    <text evidence="1">Belongs to the ANKRD34 family.</text>
</comment>
<accession>A0A8B6H3H5</accession>